<evidence type="ECO:0000259" key="4">
    <source>
        <dbReference type="Pfam" id="PF13458"/>
    </source>
</evidence>
<evidence type="ECO:0000313" key="6">
    <source>
        <dbReference type="Proteomes" id="UP000484255"/>
    </source>
</evidence>
<dbReference type="PROSITE" id="PS51318">
    <property type="entry name" value="TAT"/>
    <property type="match status" value="1"/>
</dbReference>
<evidence type="ECO:0000256" key="3">
    <source>
        <dbReference type="SAM" id="SignalP"/>
    </source>
</evidence>
<keyword evidence="2 3" id="KW-0732">Signal</keyword>
<dbReference type="InterPro" id="IPR006311">
    <property type="entry name" value="TAT_signal"/>
</dbReference>
<evidence type="ECO:0000256" key="1">
    <source>
        <dbReference type="ARBA" id="ARBA00010062"/>
    </source>
</evidence>
<protein>
    <submittedName>
        <fullName evidence="5">ABC transporter substrate-binding protein</fullName>
    </submittedName>
</protein>
<evidence type="ECO:0000256" key="2">
    <source>
        <dbReference type="ARBA" id="ARBA00022729"/>
    </source>
</evidence>
<gene>
    <name evidence="5" type="ORF">G3A44_16680</name>
</gene>
<dbReference type="EMBL" id="JAAGOH010000022">
    <property type="protein sequence ID" value="NDY92829.1"/>
    <property type="molecule type" value="Genomic_DNA"/>
</dbReference>
<feature type="domain" description="Leucine-binding protein" evidence="4">
    <location>
        <begin position="38"/>
        <end position="352"/>
    </location>
</feature>
<name>A0A7C9PIW8_9BURK</name>
<dbReference type="InterPro" id="IPR028082">
    <property type="entry name" value="Peripla_BP_I"/>
</dbReference>
<dbReference type="PANTHER" id="PTHR47235:SF1">
    <property type="entry name" value="BLR6548 PROTEIN"/>
    <property type="match status" value="1"/>
</dbReference>
<feature type="chain" id="PRO_5028979687" evidence="3">
    <location>
        <begin position="29"/>
        <end position="385"/>
    </location>
</feature>
<proteinExistence type="inferred from homology"/>
<dbReference type="Gene3D" id="3.40.50.2300">
    <property type="match status" value="2"/>
</dbReference>
<sequence length="385" mass="39748">MHRRRFLHAAASLPAGAALTLGGRSAQAAEDGVTAQSLTLGSSLALSGPLGSAGQEHVAGLQAALATVNAQGGVHGRELRLEVRDDGYQPARTVENVRQMLAGGGVLALVSCMGTANNAGLLPLVEQQGVPLVGPITGANSLRQAQLRHVFHVRASYGDETQRVVQQLVSVGVKDIAIVYLDNPFGREVQRDAEAALEVRGIRSAGAFALAVDGGNANAVVQAVLAARPGAVLLGTAGAATTPVVTGLRKLQAGLPLVGLSVTVFSSEFARLGAASQGLALTQVFPDPEKARLAVVRQYQAAMKDAGQTAIGSSSFEGWVNAQLLIEGLRRAGRDVNRDRLRQALAGIRRLDLGDFVLGYGGASPYVASRFVELAVLGAGGRRLA</sequence>
<dbReference type="Proteomes" id="UP000484255">
    <property type="component" value="Unassembled WGS sequence"/>
</dbReference>
<organism evidence="5 6">
    <name type="scientific">Ideonella livida</name>
    <dbReference type="NCBI Taxonomy" id="2707176"/>
    <lineage>
        <taxon>Bacteria</taxon>
        <taxon>Pseudomonadati</taxon>
        <taxon>Pseudomonadota</taxon>
        <taxon>Betaproteobacteria</taxon>
        <taxon>Burkholderiales</taxon>
        <taxon>Sphaerotilaceae</taxon>
        <taxon>Ideonella</taxon>
    </lineage>
</organism>
<dbReference type="CDD" id="cd06326">
    <property type="entry name" value="PBP1_ABC_ligand_binding-like"/>
    <property type="match status" value="1"/>
</dbReference>
<evidence type="ECO:0000313" key="5">
    <source>
        <dbReference type="EMBL" id="NDY92829.1"/>
    </source>
</evidence>
<feature type="signal peptide" evidence="3">
    <location>
        <begin position="1"/>
        <end position="28"/>
    </location>
</feature>
<keyword evidence="6" id="KW-1185">Reference proteome</keyword>
<dbReference type="AlphaFoldDB" id="A0A7C9PIW8"/>
<reference evidence="5 6" key="1">
    <citation type="submission" date="2020-02" db="EMBL/GenBank/DDBJ databases">
        <title>Ideonella bacterium strain TBM-1.</title>
        <authorList>
            <person name="Chen W.-M."/>
        </authorList>
    </citation>
    <scope>NUCLEOTIDE SEQUENCE [LARGE SCALE GENOMIC DNA]</scope>
    <source>
        <strain evidence="5 6">TBM-1</strain>
    </source>
</reference>
<dbReference type="SUPFAM" id="SSF53822">
    <property type="entry name" value="Periplasmic binding protein-like I"/>
    <property type="match status" value="1"/>
</dbReference>
<dbReference type="Pfam" id="PF13458">
    <property type="entry name" value="Peripla_BP_6"/>
    <property type="match status" value="1"/>
</dbReference>
<dbReference type="PANTHER" id="PTHR47235">
    <property type="entry name" value="BLR6548 PROTEIN"/>
    <property type="match status" value="1"/>
</dbReference>
<accession>A0A7C9PIW8</accession>
<comment type="caution">
    <text evidence="5">The sequence shown here is derived from an EMBL/GenBank/DDBJ whole genome shotgun (WGS) entry which is preliminary data.</text>
</comment>
<comment type="similarity">
    <text evidence="1">Belongs to the leucine-binding protein family.</text>
</comment>
<dbReference type="InterPro" id="IPR028081">
    <property type="entry name" value="Leu-bd"/>
</dbReference>
<dbReference type="RefSeq" id="WP_163458881.1">
    <property type="nucleotide sequence ID" value="NZ_JAAGOH010000022.1"/>
</dbReference>